<dbReference type="EMBL" id="JXJN01007190">
    <property type="status" value="NOT_ANNOTATED_CDS"/>
    <property type="molecule type" value="Genomic_DNA"/>
</dbReference>
<keyword evidence="1" id="KW-0472">Membrane</keyword>
<reference evidence="3" key="1">
    <citation type="submission" date="2015-01" db="EMBL/GenBank/DDBJ databases">
        <authorList>
            <person name="Aksoy S."/>
            <person name="Warren W."/>
            <person name="Wilson R.K."/>
        </authorList>
    </citation>
    <scope>NUCLEOTIDE SEQUENCE [LARGE SCALE GENOMIC DNA]</scope>
    <source>
        <strain evidence="3">IAEA</strain>
    </source>
</reference>
<sequence>MGHLSTSERVITTSVEQTESSLKNRLNNVAATGNELNEFPKKNGQKLMTSSNNVNSNVNYKTKYHTNLEEYTRNFKGDSVLGIQFKAPLKWDKIIMIFSFYLLSIFYLITYPLNKLRLPTILWGLSSSRSVCQFVETLSIQLQLKSSKFWYSFLNELMTDGKALQKSRPFNILASGKQLLKLIANYMSSSLHVRACIICNYY</sequence>
<keyword evidence="1" id="KW-1133">Transmembrane helix</keyword>
<protein>
    <submittedName>
        <fullName evidence="2">Uncharacterized protein</fullName>
    </submittedName>
</protein>
<dbReference type="VEuPathDB" id="VectorBase:GPPI015826"/>
<keyword evidence="1" id="KW-0812">Transmembrane</keyword>
<dbReference type="STRING" id="67801.A0A1B0B1J7"/>
<evidence type="ECO:0000256" key="1">
    <source>
        <dbReference type="SAM" id="Phobius"/>
    </source>
</evidence>
<organism evidence="2 3">
    <name type="scientific">Glossina palpalis gambiensis</name>
    <dbReference type="NCBI Taxonomy" id="67801"/>
    <lineage>
        <taxon>Eukaryota</taxon>
        <taxon>Metazoa</taxon>
        <taxon>Ecdysozoa</taxon>
        <taxon>Arthropoda</taxon>
        <taxon>Hexapoda</taxon>
        <taxon>Insecta</taxon>
        <taxon>Pterygota</taxon>
        <taxon>Neoptera</taxon>
        <taxon>Endopterygota</taxon>
        <taxon>Diptera</taxon>
        <taxon>Brachycera</taxon>
        <taxon>Muscomorpha</taxon>
        <taxon>Hippoboscoidea</taxon>
        <taxon>Glossinidae</taxon>
        <taxon>Glossina</taxon>
    </lineage>
</organism>
<dbReference type="EnsemblMetazoa" id="GPPI015826-RA">
    <property type="protein sequence ID" value="GPPI015826-PA"/>
    <property type="gene ID" value="GPPI015826"/>
</dbReference>
<evidence type="ECO:0000313" key="3">
    <source>
        <dbReference type="Proteomes" id="UP000092460"/>
    </source>
</evidence>
<accession>A0A1B0B1J7</accession>
<proteinExistence type="predicted"/>
<dbReference type="AlphaFoldDB" id="A0A1B0B1J7"/>
<keyword evidence="3" id="KW-1185">Reference proteome</keyword>
<reference evidence="2" key="2">
    <citation type="submission" date="2020-05" db="UniProtKB">
        <authorList>
            <consortium name="EnsemblMetazoa"/>
        </authorList>
    </citation>
    <scope>IDENTIFICATION</scope>
    <source>
        <strain evidence="2">IAEA</strain>
    </source>
</reference>
<name>A0A1B0B1J7_9MUSC</name>
<evidence type="ECO:0000313" key="2">
    <source>
        <dbReference type="EnsemblMetazoa" id="GPPI015826-PA"/>
    </source>
</evidence>
<dbReference type="Proteomes" id="UP000092460">
    <property type="component" value="Unassembled WGS sequence"/>
</dbReference>
<feature type="transmembrane region" description="Helical" evidence="1">
    <location>
        <begin position="94"/>
        <end position="113"/>
    </location>
</feature>